<organism evidence="1 2">
    <name type="scientific">Sorlinia euscelidii</name>
    <dbReference type="NCBI Taxonomy" id="3081148"/>
    <lineage>
        <taxon>Bacteria</taxon>
        <taxon>Pseudomonadati</taxon>
        <taxon>Pseudomonadota</taxon>
        <taxon>Alphaproteobacteria</taxon>
        <taxon>Acetobacterales</taxon>
        <taxon>Acetobacteraceae</taxon>
        <taxon>Sorlinia</taxon>
    </lineage>
</organism>
<dbReference type="EMBL" id="JAWJZY010000003">
    <property type="protein sequence ID" value="MEE8659188.1"/>
    <property type="molecule type" value="Genomic_DNA"/>
</dbReference>
<dbReference type="PIRSF" id="PIRSF029730">
    <property type="entry name" value="UCP029730"/>
    <property type="match status" value="1"/>
</dbReference>
<dbReference type="Proteomes" id="UP001312908">
    <property type="component" value="Unassembled WGS sequence"/>
</dbReference>
<dbReference type="SUPFAM" id="SSF53187">
    <property type="entry name" value="Zn-dependent exopeptidases"/>
    <property type="match status" value="1"/>
</dbReference>
<dbReference type="InterPro" id="IPR011227">
    <property type="entry name" value="UCP029730"/>
</dbReference>
<gene>
    <name evidence="1" type="ORF">DOFOFD_09195</name>
</gene>
<name>A0ABU7U4N0_9PROT</name>
<dbReference type="InterPro" id="IPR007709">
    <property type="entry name" value="N-FG_amidohydro"/>
</dbReference>
<evidence type="ECO:0000313" key="2">
    <source>
        <dbReference type="Proteomes" id="UP001312908"/>
    </source>
</evidence>
<evidence type="ECO:0000313" key="1">
    <source>
        <dbReference type="EMBL" id="MEE8659188.1"/>
    </source>
</evidence>
<dbReference type="Gene3D" id="3.40.630.40">
    <property type="entry name" value="Zn-dependent exopeptidases"/>
    <property type="match status" value="1"/>
</dbReference>
<proteinExistence type="predicted"/>
<comment type="caution">
    <text evidence="1">The sequence shown here is derived from an EMBL/GenBank/DDBJ whole genome shotgun (WGS) entry which is preliminary data.</text>
</comment>
<keyword evidence="2" id="KW-1185">Reference proteome</keyword>
<reference evidence="1 2" key="1">
    <citation type="submission" date="2023-10" db="EMBL/GenBank/DDBJ databases">
        <title>Sorlinia euscelidii gen. nov., sp. nov., an acetic acid bacteria isolated from the gut of Euscelidius variegatus emitter.</title>
        <authorList>
            <person name="Michoud G."/>
            <person name="Marasco R."/>
            <person name="Seferji K."/>
            <person name="Gonella E."/>
            <person name="Garuglieri E."/>
            <person name="Alma A."/>
            <person name="Mapelli F."/>
            <person name="Borin S."/>
            <person name="Daffonchio D."/>
            <person name="Crotti E."/>
        </authorList>
    </citation>
    <scope>NUCLEOTIDE SEQUENCE [LARGE SCALE GENOMIC DNA]</scope>
    <source>
        <strain evidence="1 2">EV16P</strain>
    </source>
</reference>
<accession>A0ABU7U4N0</accession>
<protein>
    <submittedName>
        <fullName evidence="1">N-formylglutamate amidohydrolase</fullName>
    </submittedName>
</protein>
<dbReference type="RefSeq" id="WP_394820030.1">
    <property type="nucleotide sequence ID" value="NZ_JAWJZY010000003.1"/>
</dbReference>
<dbReference type="Pfam" id="PF05013">
    <property type="entry name" value="FGase"/>
    <property type="match status" value="1"/>
</dbReference>
<sequence>MTSAPLLPDDAPAPFILHPATTDVPFILVCDHAGKRIPQGLGDLGVSAADRTRHIAWDIGIAGVARRLHAALGATLIEQVYSRLVIDCNRAPGHATSIPRESDQTVINGNHHLSDDERRQREREIFRPYHDCIAQQLATIDPQKCAMISLHSFTPVWQGQSRAWDAGVLFHKDAASADIMHQLLVERGGWVVGKNEPYRMTATSDYTIPYHAETRGMPYLEIEIRQDLIADEAGQENWAAILTQLLPIYWRRWTASAPTQRAYV</sequence>